<reference evidence="1 2" key="1">
    <citation type="submission" date="2022-05" db="EMBL/GenBank/DDBJ databases">
        <title>Genome Sequencing of Bee-Associated Microbes.</title>
        <authorList>
            <person name="Dunlap C."/>
        </authorList>
    </citation>
    <scope>NUCLEOTIDE SEQUENCE [LARGE SCALE GENOMIC DNA]</scope>
    <source>
        <strain evidence="1 2">NRRL B-14421</strain>
    </source>
</reference>
<evidence type="ECO:0000313" key="1">
    <source>
        <dbReference type="EMBL" id="MCY9697784.1"/>
    </source>
</evidence>
<organism evidence="1 2">
    <name type="scientific">Paenibacillus alginolyticus</name>
    <dbReference type="NCBI Taxonomy" id="59839"/>
    <lineage>
        <taxon>Bacteria</taxon>
        <taxon>Bacillati</taxon>
        <taxon>Bacillota</taxon>
        <taxon>Bacilli</taxon>
        <taxon>Bacillales</taxon>
        <taxon>Paenibacillaceae</taxon>
        <taxon>Paenibacillus</taxon>
    </lineage>
</organism>
<dbReference type="Proteomes" id="UP001527099">
    <property type="component" value="Unassembled WGS sequence"/>
</dbReference>
<dbReference type="RefSeq" id="WP_051254128.1">
    <property type="nucleotide sequence ID" value="NZ_JAMDMW010000176.1"/>
</dbReference>
<name>A0ABT4GNJ3_9BACL</name>
<dbReference type="EMBL" id="JAMDMX010000166">
    <property type="protein sequence ID" value="MCY9697784.1"/>
    <property type="molecule type" value="Genomic_DNA"/>
</dbReference>
<gene>
    <name evidence="1" type="ORF">M5X19_33740</name>
</gene>
<evidence type="ECO:0000313" key="2">
    <source>
        <dbReference type="Proteomes" id="UP001527099"/>
    </source>
</evidence>
<protein>
    <submittedName>
        <fullName evidence="1">Uncharacterized protein</fullName>
    </submittedName>
</protein>
<proteinExistence type="predicted"/>
<keyword evidence="2" id="KW-1185">Reference proteome</keyword>
<accession>A0ABT4GNJ3</accession>
<sequence>MCEQLLQQCIGRHFGDVFNHVIELNFIEKEIIRFAQTLGRAIKPADVQKQFQFRQRKAQETLKGMYQKSLLEPVGAGHARVRGYRVAQHVLANWEGLADWG</sequence>
<comment type="caution">
    <text evidence="1">The sequence shown here is derived from an EMBL/GenBank/DDBJ whole genome shotgun (WGS) entry which is preliminary data.</text>
</comment>